<evidence type="ECO:0000256" key="3">
    <source>
        <dbReference type="ARBA" id="ARBA00023004"/>
    </source>
</evidence>
<dbReference type="Gene3D" id="1.10.760.10">
    <property type="entry name" value="Cytochrome c-like domain"/>
    <property type="match status" value="1"/>
</dbReference>
<protein>
    <submittedName>
        <fullName evidence="6">Cytochrome c</fullName>
    </submittedName>
</protein>
<keyword evidence="7" id="KW-1185">Reference proteome</keyword>
<dbReference type="PANTHER" id="PTHR35008:SF4">
    <property type="entry name" value="BLL4482 PROTEIN"/>
    <property type="match status" value="1"/>
</dbReference>
<dbReference type="AlphaFoldDB" id="A0A4R5DVL3"/>
<dbReference type="InterPro" id="IPR051459">
    <property type="entry name" value="Cytochrome_c-type_DH"/>
</dbReference>
<sequence>MKKLLFLILGPVFYSATLADQDDALAKSIERGKLVYSENCITCHMGTGEGVPASFPPLAKSDYLIKTPEKAIYAVKFGLIGKIKVNGIDYDNMMPAPGLDNNEIADVMNYIQNSWGNSSDKKIVTEKMVEAVEEKK</sequence>
<dbReference type="SUPFAM" id="SSF46626">
    <property type="entry name" value="Cytochrome c"/>
    <property type="match status" value="1"/>
</dbReference>
<dbReference type="EMBL" id="SMFL01000001">
    <property type="protein sequence ID" value="TDE18596.1"/>
    <property type="molecule type" value="Genomic_DNA"/>
</dbReference>
<evidence type="ECO:0000313" key="7">
    <source>
        <dbReference type="Proteomes" id="UP000294850"/>
    </source>
</evidence>
<dbReference type="InterPro" id="IPR009056">
    <property type="entry name" value="Cyt_c-like_dom"/>
</dbReference>
<dbReference type="GO" id="GO:0046872">
    <property type="term" value="F:metal ion binding"/>
    <property type="evidence" value="ECO:0007669"/>
    <property type="project" value="UniProtKB-KW"/>
</dbReference>
<gene>
    <name evidence="6" type="ORF">E0F88_03395</name>
</gene>
<dbReference type="Pfam" id="PF00034">
    <property type="entry name" value="Cytochrom_C"/>
    <property type="match status" value="1"/>
</dbReference>
<proteinExistence type="predicted"/>
<keyword evidence="2 4" id="KW-0479">Metal-binding</keyword>
<evidence type="ECO:0000259" key="5">
    <source>
        <dbReference type="PROSITE" id="PS51007"/>
    </source>
</evidence>
<keyword evidence="3 4" id="KW-0408">Iron</keyword>
<dbReference type="PROSITE" id="PS51007">
    <property type="entry name" value="CYTC"/>
    <property type="match status" value="1"/>
</dbReference>
<dbReference type="GO" id="GO:0020037">
    <property type="term" value="F:heme binding"/>
    <property type="evidence" value="ECO:0007669"/>
    <property type="project" value="InterPro"/>
</dbReference>
<name>A0A4R5DVL3_9BACT</name>
<accession>A0A4R5DVL3</accession>
<evidence type="ECO:0000256" key="1">
    <source>
        <dbReference type="ARBA" id="ARBA00022617"/>
    </source>
</evidence>
<reference evidence="6 7" key="1">
    <citation type="submission" date="2019-03" db="EMBL/GenBank/DDBJ databases">
        <title>Dyadobacter AR-3-6 sp. nov., isolated from arctic soil.</title>
        <authorList>
            <person name="Chaudhary D.K."/>
        </authorList>
    </citation>
    <scope>NUCLEOTIDE SEQUENCE [LARGE SCALE GENOMIC DNA]</scope>
    <source>
        <strain evidence="6 7">AR-3-6</strain>
    </source>
</reference>
<feature type="domain" description="Cytochrome c" evidence="5">
    <location>
        <begin position="27"/>
        <end position="115"/>
    </location>
</feature>
<dbReference type="PANTHER" id="PTHR35008">
    <property type="entry name" value="BLL4482 PROTEIN-RELATED"/>
    <property type="match status" value="1"/>
</dbReference>
<comment type="caution">
    <text evidence="6">The sequence shown here is derived from an EMBL/GenBank/DDBJ whole genome shotgun (WGS) entry which is preliminary data.</text>
</comment>
<dbReference type="GO" id="GO:0009055">
    <property type="term" value="F:electron transfer activity"/>
    <property type="evidence" value="ECO:0007669"/>
    <property type="project" value="InterPro"/>
</dbReference>
<dbReference type="OrthoDB" id="9811395at2"/>
<evidence type="ECO:0000256" key="4">
    <source>
        <dbReference type="PROSITE-ProRule" id="PRU00433"/>
    </source>
</evidence>
<keyword evidence="1 4" id="KW-0349">Heme</keyword>
<evidence type="ECO:0000313" key="6">
    <source>
        <dbReference type="EMBL" id="TDE18596.1"/>
    </source>
</evidence>
<dbReference type="RefSeq" id="WP_131956653.1">
    <property type="nucleotide sequence ID" value="NZ_SMFL01000001.1"/>
</dbReference>
<dbReference type="Proteomes" id="UP000294850">
    <property type="component" value="Unassembled WGS sequence"/>
</dbReference>
<organism evidence="6 7">
    <name type="scientific">Dyadobacter psychrotolerans</name>
    <dbReference type="NCBI Taxonomy" id="2541721"/>
    <lineage>
        <taxon>Bacteria</taxon>
        <taxon>Pseudomonadati</taxon>
        <taxon>Bacteroidota</taxon>
        <taxon>Cytophagia</taxon>
        <taxon>Cytophagales</taxon>
        <taxon>Spirosomataceae</taxon>
        <taxon>Dyadobacter</taxon>
    </lineage>
</organism>
<evidence type="ECO:0000256" key="2">
    <source>
        <dbReference type="ARBA" id="ARBA00022723"/>
    </source>
</evidence>
<dbReference type="InterPro" id="IPR036909">
    <property type="entry name" value="Cyt_c-like_dom_sf"/>
</dbReference>